<dbReference type="Proteomes" id="UP000504618">
    <property type="component" value="Unplaced"/>
</dbReference>
<organism evidence="2 3">
    <name type="scientific">Temnothorax curvispinosus</name>
    <dbReference type="NCBI Taxonomy" id="300111"/>
    <lineage>
        <taxon>Eukaryota</taxon>
        <taxon>Metazoa</taxon>
        <taxon>Ecdysozoa</taxon>
        <taxon>Arthropoda</taxon>
        <taxon>Hexapoda</taxon>
        <taxon>Insecta</taxon>
        <taxon>Pterygota</taxon>
        <taxon>Neoptera</taxon>
        <taxon>Endopterygota</taxon>
        <taxon>Hymenoptera</taxon>
        <taxon>Apocrita</taxon>
        <taxon>Aculeata</taxon>
        <taxon>Formicoidea</taxon>
        <taxon>Formicidae</taxon>
        <taxon>Myrmicinae</taxon>
        <taxon>Temnothorax</taxon>
    </lineage>
</organism>
<protein>
    <submittedName>
        <fullName evidence="3">Uncharacterized protein LOC112459907</fullName>
    </submittedName>
</protein>
<accession>A0A6J1QHC7</accession>
<dbReference type="GeneID" id="112459907"/>
<evidence type="ECO:0000313" key="3">
    <source>
        <dbReference type="RefSeq" id="XP_024880045.1"/>
    </source>
</evidence>
<sequence>MTQLAGSGRMFARDCSGLPAMQQDADLLASGANHRPESNRATGSSTGKSLQLIFACRRMREPGPVDDEEADRGCGRDRGLFLDPALSSSSAARRISRLGFGPTATARLRCIRSHLITQY</sequence>
<keyword evidence="2" id="KW-1185">Reference proteome</keyword>
<evidence type="ECO:0000256" key="1">
    <source>
        <dbReference type="SAM" id="MobiDB-lite"/>
    </source>
</evidence>
<dbReference type="RefSeq" id="XP_024880045.1">
    <property type="nucleotide sequence ID" value="XM_025024277.1"/>
</dbReference>
<reference evidence="3" key="1">
    <citation type="submission" date="2025-08" db="UniProtKB">
        <authorList>
            <consortium name="RefSeq"/>
        </authorList>
    </citation>
    <scope>IDENTIFICATION</scope>
    <source>
        <tissue evidence="3">Whole body</tissue>
    </source>
</reference>
<feature type="region of interest" description="Disordered" evidence="1">
    <location>
        <begin position="26"/>
        <end position="47"/>
    </location>
</feature>
<proteinExistence type="predicted"/>
<dbReference type="AlphaFoldDB" id="A0A6J1QHC7"/>
<gene>
    <name evidence="3" type="primary">LOC112459907</name>
</gene>
<evidence type="ECO:0000313" key="2">
    <source>
        <dbReference type="Proteomes" id="UP000504618"/>
    </source>
</evidence>
<name>A0A6J1QHC7_9HYME</name>